<evidence type="ECO:0008006" key="4">
    <source>
        <dbReference type="Google" id="ProtNLM"/>
    </source>
</evidence>
<feature type="transmembrane region" description="Helical" evidence="1">
    <location>
        <begin position="60"/>
        <end position="80"/>
    </location>
</feature>
<feature type="transmembrane region" description="Helical" evidence="1">
    <location>
        <begin position="34"/>
        <end position="53"/>
    </location>
</feature>
<dbReference type="RefSeq" id="WP_090841409.1">
    <property type="nucleotide sequence ID" value="NZ_FORM01000008.1"/>
</dbReference>
<feature type="transmembrane region" description="Helical" evidence="1">
    <location>
        <begin position="104"/>
        <end position="122"/>
    </location>
</feature>
<gene>
    <name evidence="2" type="ORF">SAMN05443431_108124</name>
</gene>
<dbReference type="STRING" id="1144750.SAMN05443431_108124"/>
<dbReference type="Pfam" id="PF10990">
    <property type="entry name" value="DUF2809"/>
    <property type="match status" value="1"/>
</dbReference>
<dbReference type="Proteomes" id="UP000199559">
    <property type="component" value="Unassembled WGS sequence"/>
</dbReference>
<name>A0A1I3RRG3_9FLAO</name>
<sequence length="127" mass="14177">MTLKFNPLFTVLTVVLLITEIAIAYFLKDGFVRYTVGDVLASILVYCAIRSCCSTKAVRVALTALIISFTVEFAQLFNLLDLLNLRANKIASIILGSHFSIEDLIAYAFGIITIYFIDITYISNENH</sequence>
<proteinExistence type="predicted"/>
<dbReference type="EMBL" id="FORM01000008">
    <property type="protein sequence ID" value="SFJ49154.1"/>
    <property type="molecule type" value="Genomic_DNA"/>
</dbReference>
<keyword evidence="1" id="KW-0812">Transmembrane</keyword>
<dbReference type="AlphaFoldDB" id="A0A1I3RRG3"/>
<evidence type="ECO:0000313" key="3">
    <source>
        <dbReference type="Proteomes" id="UP000199559"/>
    </source>
</evidence>
<keyword evidence="1" id="KW-1133">Transmembrane helix</keyword>
<accession>A0A1I3RRG3</accession>
<dbReference type="InterPro" id="IPR021257">
    <property type="entry name" value="DUF2809"/>
</dbReference>
<keyword evidence="3" id="KW-1185">Reference proteome</keyword>
<evidence type="ECO:0000256" key="1">
    <source>
        <dbReference type="SAM" id="Phobius"/>
    </source>
</evidence>
<reference evidence="3" key="1">
    <citation type="submission" date="2016-10" db="EMBL/GenBank/DDBJ databases">
        <authorList>
            <person name="Varghese N."/>
            <person name="Submissions S."/>
        </authorList>
    </citation>
    <scope>NUCLEOTIDE SEQUENCE [LARGE SCALE GENOMIC DNA]</scope>
    <source>
        <strain evidence="3">DSM 28881</strain>
    </source>
</reference>
<evidence type="ECO:0000313" key="2">
    <source>
        <dbReference type="EMBL" id="SFJ49154.1"/>
    </source>
</evidence>
<organism evidence="2 3">
    <name type="scientific">Olleya namhaensis</name>
    <dbReference type="NCBI Taxonomy" id="1144750"/>
    <lineage>
        <taxon>Bacteria</taxon>
        <taxon>Pseudomonadati</taxon>
        <taxon>Bacteroidota</taxon>
        <taxon>Flavobacteriia</taxon>
        <taxon>Flavobacteriales</taxon>
        <taxon>Flavobacteriaceae</taxon>
    </lineage>
</organism>
<keyword evidence="1" id="KW-0472">Membrane</keyword>
<protein>
    <recommendedName>
        <fullName evidence="4">DUF2809 domain-containing protein</fullName>
    </recommendedName>
</protein>